<evidence type="ECO:0000313" key="2">
    <source>
        <dbReference type="Proteomes" id="UP000789920"/>
    </source>
</evidence>
<evidence type="ECO:0000313" key="1">
    <source>
        <dbReference type="EMBL" id="CAG8662302.1"/>
    </source>
</evidence>
<gene>
    <name evidence="1" type="ORF">RPERSI_LOCUS8327</name>
</gene>
<reference evidence="1" key="1">
    <citation type="submission" date="2021-06" db="EMBL/GenBank/DDBJ databases">
        <authorList>
            <person name="Kallberg Y."/>
            <person name="Tangrot J."/>
            <person name="Rosling A."/>
        </authorList>
    </citation>
    <scope>NUCLEOTIDE SEQUENCE</scope>
    <source>
        <strain evidence="1">MA461A</strain>
    </source>
</reference>
<name>A0ACA9NP63_9GLOM</name>
<dbReference type="EMBL" id="CAJVQC010014944">
    <property type="protein sequence ID" value="CAG8662302.1"/>
    <property type="molecule type" value="Genomic_DNA"/>
</dbReference>
<organism evidence="1 2">
    <name type="scientific">Racocetra persica</name>
    <dbReference type="NCBI Taxonomy" id="160502"/>
    <lineage>
        <taxon>Eukaryota</taxon>
        <taxon>Fungi</taxon>
        <taxon>Fungi incertae sedis</taxon>
        <taxon>Mucoromycota</taxon>
        <taxon>Glomeromycotina</taxon>
        <taxon>Glomeromycetes</taxon>
        <taxon>Diversisporales</taxon>
        <taxon>Gigasporaceae</taxon>
        <taxon>Racocetra</taxon>
    </lineage>
</organism>
<accession>A0ACA9NP63</accession>
<sequence length="235" mass="27080">MFICGVCSKKFSQLTSLKNHKKVHKNRYQVEDDTNISMDSYNSDEFDNIIRQNYYHIEGETDTSMDTYSFDKLDIKSRQNDYHYIDDEIDTSTDSYGFDELDVISRQVDNLIFDDQESDNESNSTFDTQSIAGGSNLVFNDQEIINEFNQFDCQEISDQNITCDMIMNEVDKLQSDESEHSDDNEMDSSGFSSTAYQEFINIVIILLANLVKLCFPVSTDKGSLSDTNYLYGQNF</sequence>
<proteinExistence type="predicted"/>
<feature type="non-terminal residue" evidence="1">
    <location>
        <position position="235"/>
    </location>
</feature>
<protein>
    <submittedName>
        <fullName evidence="1">2768_t:CDS:1</fullName>
    </submittedName>
</protein>
<comment type="caution">
    <text evidence="1">The sequence shown here is derived from an EMBL/GenBank/DDBJ whole genome shotgun (WGS) entry which is preliminary data.</text>
</comment>
<keyword evidence="2" id="KW-1185">Reference proteome</keyword>
<dbReference type="Proteomes" id="UP000789920">
    <property type="component" value="Unassembled WGS sequence"/>
</dbReference>